<evidence type="ECO:0000313" key="2">
    <source>
        <dbReference type="Proteomes" id="UP000034739"/>
    </source>
</evidence>
<dbReference type="Proteomes" id="UP000034739">
    <property type="component" value="Unassembled WGS sequence"/>
</dbReference>
<accession>A0A0G1U213</accession>
<reference evidence="1 2" key="1">
    <citation type="journal article" date="2015" name="Nature">
        <title>rRNA introns, odd ribosomes, and small enigmatic genomes across a large radiation of phyla.</title>
        <authorList>
            <person name="Brown C.T."/>
            <person name="Hug L.A."/>
            <person name="Thomas B.C."/>
            <person name="Sharon I."/>
            <person name="Castelle C.J."/>
            <person name="Singh A."/>
            <person name="Wilkins M.J."/>
            <person name="Williams K.H."/>
            <person name="Banfield J.F."/>
        </authorList>
    </citation>
    <scope>NUCLEOTIDE SEQUENCE [LARGE SCALE GENOMIC DNA]</scope>
</reference>
<dbReference type="EMBL" id="LCOY01000013">
    <property type="protein sequence ID" value="KKU88109.1"/>
    <property type="molecule type" value="Genomic_DNA"/>
</dbReference>
<proteinExistence type="predicted"/>
<comment type="caution">
    <text evidence="1">The sequence shown here is derived from an EMBL/GenBank/DDBJ whole genome shotgun (WGS) entry which is preliminary data.</text>
</comment>
<name>A0A0G1U213_9BACT</name>
<evidence type="ECO:0000313" key="1">
    <source>
        <dbReference type="EMBL" id="KKU88109.1"/>
    </source>
</evidence>
<sequence>MIPLEIMEDTTIIFLTANKVPKGWAQLHKEKLLEAAQGKPIITISREPLDWGINVLQTEPYGISNVYFQLLKGAQMASTEFIAVAEDDTLYPKEHFDYRPPVDTFAYNRNKFGVFTWGTPTYYWYDRTKNSTLVAPRKLTIEALEERFAKYPNGTPDVAHFTGELGRSTIERNLGVTVRPWIWFTTETSIVSLDHEYGIDHLGRTHRKAMGILRCYDIPYWGKAEDIVHTFV</sequence>
<protein>
    <submittedName>
        <fullName evidence="1">Uncharacterized protein</fullName>
    </submittedName>
</protein>
<gene>
    <name evidence="1" type="ORF">UY16_C0013G0019</name>
</gene>
<organism evidence="1 2">
    <name type="scientific">Candidatus Gottesmanbacteria bacterium GW2011_GWA2_47_9</name>
    <dbReference type="NCBI Taxonomy" id="1618445"/>
    <lineage>
        <taxon>Bacteria</taxon>
        <taxon>Candidatus Gottesmaniibacteriota</taxon>
    </lineage>
</organism>
<dbReference type="AlphaFoldDB" id="A0A0G1U213"/>